<evidence type="ECO:0000256" key="1">
    <source>
        <dbReference type="ARBA" id="ARBA00002197"/>
    </source>
</evidence>
<dbReference type="NCBIfam" id="TIGR03160">
    <property type="entry name" value="cobT_DBIPRT"/>
    <property type="match status" value="1"/>
</dbReference>
<sequence length="357" mass="38016">MQKINKILSQIKPLNQQIMKNVSEHVDQLTKPIGALGRIEEMAIQLAGITGKERPSVKKPAIVVCAGDHGIVSEGVSAYPQEVTKLMIQNFIVGRAAINVLGNQIGATVTVVDVGVNGEVDHPSLVKKKVKNGTNNFFTEDAMSETEAVQAIEAGMEVAQNLIQQGHELIIIGEMGIGNTTASSALIAAYTKAAVQDVVGRGTGLNTDEHQHKIAIIEEALRRRNVNDASPLQVLARVGGLEIAAMTGILLQATANRTPVIVDGLISTAAALVAYEMCPMIKDYLIISHQSVEPGQKAVFEYLNKNPLLSLDLRLGEGTGAALAYPLLDAATRILTEMATFADLGIEKNNEATESTV</sequence>
<reference evidence="12" key="1">
    <citation type="submission" date="2024-05" db="EMBL/GenBank/DDBJ databases">
        <title>Alkalihalobacillus sp. strain MEB203 novel alkaliphilic bacterium from Lonar Lake, India.</title>
        <authorList>
            <person name="Joshi A."/>
            <person name="Thite S."/>
            <person name="Mengade P."/>
        </authorList>
    </citation>
    <scope>NUCLEOTIDE SEQUENCE</scope>
    <source>
        <strain evidence="12">MEB 203</strain>
    </source>
</reference>
<dbReference type="EMBL" id="JAOTPO010000001">
    <property type="protein sequence ID" value="MDE5412158.1"/>
    <property type="molecule type" value="Genomic_DNA"/>
</dbReference>
<evidence type="ECO:0000256" key="11">
    <source>
        <dbReference type="HAMAP-Rule" id="MF_00230"/>
    </source>
</evidence>
<comment type="pathway">
    <text evidence="2 11">Nucleoside biosynthesis; alpha-ribazole biosynthesis; alpha-ribazole from 5,6-dimethylbenzimidazole: step 1/2.</text>
</comment>
<dbReference type="Pfam" id="PF02277">
    <property type="entry name" value="DBI_PRT"/>
    <property type="match status" value="1"/>
</dbReference>
<dbReference type="SUPFAM" id="SSF52733">
    <property type="entry name" value="Nicotinate mononucleotide:5,6-dimethylbenzimidazole phosphoribosyltransferase (CobT)"/>
    <property type="match status" value="1"/>
</dbReference>
<proteinExistence type="inferred from homology"/>
<dbReference type="InterPro" id="IPR023195">
    <property type="entry name" value="Nict_dMeBzImd_PRibTrfase_N"/>
</dbReference>
<evidence type="ECO:0000256" key="8">
    <source>
        <dbReference type="ARBA" id="ARBA00022679"/>
    </source>
</evidence>
<dbReference type="RefSeq" id="WP_275116777.1">
    <property type="nucleotide sequence ID" value="NZ_JAOTPO010000001.1"/>
</dbReference>
<evidence type="ECO:0000256" key="7">
    <source>
        <dbReference type="ARBA" id="ARBA00022676"/>
    </source>
</evidence>
<evidence type="ECO:0000256" key="2">
    <source>
        <dbReference type="ARBA" id="ARBA00005049"/>
    </source>
</evidence>
<keyword evidence="6 11" id="KW-0169">Cobalamin biosynthesis</keyword>
<accession>A0ABT5V9L9</accession>
<gene>
    <name evidence="11 12" type="primary">cobT</name>
    <name evidence="12" type="ORF">N7Z68_02000</name>
</gene>
<protein>
    <recommendedName>
        <fullName evidence="5 11">Nicotinate-nucleotide--dimethylbenzimidazole phosphoribosyltransferase</fullName>
        <shortName evidence="11">NN:DBI PRT</shortName>
        <ecNumber evidence="4 11">2.4.2.21</ecNumber>
    </recommendedName>
    <alternativeName>
        <fullName evidence="9 11">N(1)-alpha-phosphoribosyltransferase</fullName>
    </alternativeName>
</protein>
<evidence type="ECO:0000313" key="13">
    <source>
        <dbReference type="Proteomes" id="UP001148125"/>
    </source>
</evidence>
<keyword evidence="7 11" id="KW-0328">Glycosyltransferase</keyword>
<dbReference type="GO" id="GO:0008939">
    <property type="term" value="F:nicotinate-nucleotide-dimethylbenzimidazole phosphoribosyltransferase activity"/>
    <property type="evidence" value="ECO:0007669"/>
    <property type="project" value="UniProtKB-EC"/>
</dbReference>
<dbReference type="HAMAP" id="MF_00230">
    <property type="entry name" value="CobT"/>
    <property type="match status" value="1"/>
</dbReference>
<dbReference type="InterPro" id="IPR036087">
    <property type="entry name" value="Nict_dMeBzImd_PRibTrfase_sf"/>
</dbReference>
<feature type="active site" description="Proton acceptor" evidence="11">
    <location>
        <position position="317"/>
    </location>
</feature>
<dbReference type="Proteomes" id="UP001148125">
    <property type="component" value="Unassembled WGS sequence"/>
</dbReference>
<dbReference type="InterPro" id="IPR003200">
    <property type="entry name" value="Nict_dMeBzImd_PRibTrfase"/>
</dbReference>
<evidence type="ECO:0000256" key="9">
    <source>
        <dbReference type="ARBA" id="ARBA00030686"/>
    </source>
</evidence>
<dbReference type="InterPro" id="IPR017846">
    <property type="entry name" value="Nict_dMeBzImd_PRibTrfase_bact"/>
</dbReference>
<comment type="function">
    <text evidence="1 11">Catalyzes the synthesis of alpha-ribazole-5'-phosphate from nicotinate mononucleotide (NAMN) and 5,6-dimethylbenzimidazole (DMB).</text>
</comment>
<dbReference type="Gene3D" id="3.40.50.10210">
    <property type="match status" value="1"/>
</dbReference>
<keyword evidence="13" id="KW-1185">Reference proteome</keyword>
<dbReference type="EC" id="2.4.2.21" evidence="4 11"/>
<evidence type="ECO:0000256" key="4">
    <source>
        <dbReference type="ARBA" id="ARBA00011991"/>
    </source>
</evidence>
<dbReference type="PANTHER" id="PTHR43463">
    <property type="entry name" value="NICOTINATE-NUCLEOTIDE--DIMETHYLBENZIMIDAZOLE PHOSPHORIBOSYLTRANSFERASE"/>
    <property type="match status" value="1"/>
</dbReference>
<evidence type="ECO:0000256" key="5">
    <source>
        <dbReference type="ARBA" id="ARBA00015486"/>
    </source>
</evidence>
<keyword evidence="8 11" id="KW-0808">Transferase</keyword>
<comment type="caution">
    <text evidence="12">The sequence shown here is derived from an EMBL/GenBank/DDBJ whole genome shotgun (WGS) entry which is preliminary data.</text>
</comment>
<evidence type="ECO:0000256" key="10">
    <source>
        <dbReference type="ARBA" id="ARBA00047340"/>
    </source>
</evidence>
<dbReference type="CDD" id="cd02439">
    <property type="entry name" value="DMB-PRT_CobT"/>
    <property type="match status" value="1"/>
</dbReference>
<dbReference type="NCBIfam" id="NF000996">
    <property type="entry name" value="PRK00105.1"/>
    <property type="match status" value="1"/>
</dbReference>
<name>A0ABT5V9L9_9BACI</name>
<organism evidence="12 13">
    <name type="scientific">Alkalihalobacterium chitinilyticum</name>
    <dbReference type="NCBI Taxonomy" id="2980103"/>
    <lineage>
        <taxon>Bacteria</taxon>
        <taxon>Bacillati</taxon>
        <taxon>Bacillota</taxon>
        <taxon>Bacilli</taxon>
        <taxon>Bacillales</taxon>
        <taxon>Bacillaceae</taxon>
        <taxon>Alkalihalobacterium</taxon>
    </lineage>
</organism>
<dbReference type="PANTHER" id="PTHR43463:SF1">
    <property type="entry name" value="NICOTINATE-NUCLEOTIDE--DIMETHYLBENZIMIDAZOLE PHOSPHORIBOSYLTRANSFERASE"/>
    <property type="match status" value="1"/>
</dbReference>
<dbReference type="Gene3D" id="1.10.1610.10">
    <property type="match status" value="1"/>
</dbReference>
<evidence type="ECO:0000313" key="12">
    <source>
        <dbReference type="EMBL" id="MDE5412158.1"/>
    </source>
</evidence>
<comment type="catalytic activity">
    <reaction evidence="10 11">
        <text>5,6-dimethylbenzimidazole + nicotinate beta-D-ribonucleotide = alpha-ribazole 5'-phosphate + nicotinate + H(+)</text>
        <dbReference type="Rhea" id="RHEA:11196"/>
        <dbReference type="ChEBI" id="CHEBI:15378"/>
        <dbReference type="ChEBI" id="CHEBI:15890"/>
        <dbReference type="ChEBI" id="CHEBI:32544"/>
        <dbReference type="ChEBI" id="CHEBI:57502"/>
        <dbReference type="ChEBI" id="CHEBI:57918"/>
        <dbReference type="EC" id="2.4.2.21"/>
    </reaction>
</comment>
<comment type="similarity">
    <text evidence="3 11">Belongs to the CobT family.</text>
</comment>
<evidence type="ECO:0000256" key="3">
    <source>
        <dbReference type="ARBA" id="ARBA00007110"/>
    </source>
</evidence>
<evidence type="ECO:0000256" key="6">
    <source>
        <dbReference type="ARBA" id="ARBA00022573"/>
    </source>
</evidence>